<reference evidence="2" key="1">
    <citation type="journal article" date="2022" name="Mol. Ecol. Resour.">
        <title>The genomes of chicory, endive, great burdock and yacon provide insights into Asteraceae palaeo-polyploidization history and plant inulin production.</title>
        <authorList>
            <person name="Fan W."/>
            <person name="Wang S."/>
            <person name="Wang H."/>
            <person name="Wang A."/>
            <person name="Jiang F."/>
            <person name="Liu H."/>
            <person name="Zhao H."/>
            <person name="Xu D."/>
            <person name="Zhang Y."/>
        </authorList>
    </citation>
    <scope>NUCLEOTIDE SEQUENCE [LARGE SCALE GENOMIC DNA]</scope>
    <source>
        <strain evidence="2">cv. Yunnan</strain>
    </source>
</reference>
<comment type="caution">
    <text evidence="1">The sequence shown here is derived from an EMBL/GenBank/DDBJ whole genome shotgun (WGS) entry which is preliminary data.</text>
</comment>
<proteinExistence type="predicted"/>
<protein>
    <submittedName>
        <fullName evidence="1">Uncharacterized protein</fullName>
    </submittedName>
</protein>
<dbReference type="Proteomes" id="UP001056120">
    <property type="component" value="Linkage Group LG01"/>
</dbReference>
<sequence>MFACKSKMRGGHGLLFESICNLRVVSILSTANATHLAFPMSQKKFGWCSSVFQDPELGQMICESILPLVVGKE</sequence>
<evidence type="ECO:0000313" key="2">
    <source>
        <dbReference type="Proteomes" id="UP001056120"/>
    </source>
</evidence>
<organism evidence="1 2">
    <name type="scientific">Smallanthus sonchifolius</name>
    <dbReference type="NCBI Taxonomy" id="185202"/>
    <lineage>
        <taxon>Eukaryota</taxon>
        <taxon>Viridiplantae</taxon>
        <taxon>Streptophyta</taxon>
        <taxon>Embryophyta</taxon>
        <taxon>Tracheophyta</taxon>
        <taxon>Spermatophyta</taxon>
        <taxon>Magnoliopsida</taxon>
        <taxon>eudicotyledons</taxon>
        <taxon>Gunneridae</taxon>
        <taxon>Pentapetalae</taxon>
        <taxon>asterids</taxon>
        <taxon>campanulids</taxon>
        <taxon>Asterales</taxon>
        <taxon>Asteraceae</taxon>
        <taxon>Asteroideae</taxon>
        <taxon>Heliantheae alliance</taxon>
        <taxon>Millerieae</taxon>
        <taxon>Smallanthus</taxon>
    </lineage>
</organism>
<dbReference type="EMBL" id="CM042018">
    <property type="protein sequence ID" value="KAI3827297.1"/>
    <property type="molecule type" value="Genomic_DNA"/>
</dbReference>
<name>A0ACB9K4W5_9ASTR</name>
<gene>
    <name evidence="1" type="ORF">L1987_01370</name>
</gene>
<evidence type="ECO:0000313" key="1">
    <source>
        <dbReference type="EMBL" id="KAI3827297.1"/>
    </source>
</evidence>
<reference evidence="1 2" key="2">
    <citation type="journal article" date="2022" name="Mol. Ecol. Resour.">
        <title>The genomes of chicory, endive, great burdock and yacon provide insights into Asteraceae paleo-polyploidization history and plant inulin production.</title>
        <authorList>
            <person name="Fan W."/>
            <person name="Wang S."/>
            <person name="Wang H."/>
            <person name="Wang A."/>
            <person name="Jiang F."/>
            <person name="Liu H."/>
            <person name="Zhao H."/>
            <person name="Xu D."/>
            <person name="Zhang Y."/>
        </authorList>
    </citation>
    <scope>NUCLEOTIDE SEQUENCE [LARGE SCALE GENOMIC DNA]</scope>
    <source>
        <strain evidence="2">cv. Yunnan</strain>
        <tissue evidence="1">Leaves</tissue>
    </source>
</reference>
<keyword evidence="2" id="KW-1185">Reference proteome</keyword>
<accession>A0ACB9K4W5</accession>